<evidence type="ECO:0000256" key="7">
    <source>
        <dbReference type="ARBA" id="ARBA00023016"/>
    </source>
</evidence>
<dbReference type="HAMAP" id="MF_00332">
    <property type="entry name" value="DnaK"/>
    <property type="match status" value="1"/>
</dbReference>
<dbReference type="Gene3D" id="3.30.420.40">
    <property type="match status" value="2"/>
</dbReference>
<organism evidence="13 14">
    <name type="scientific">Teichococcus oryzae</name>
    <dbReference type="NCBI Taxonomy" id="1608942"/>
    <lineage>
        <taxon>Bacteria</taxon>
        <taxon>Pseudomonadati</taxon>
        <taxon>Pseudomonadota</taxon>
        <taxon>Alphaproteobacteria</taxon>
        <taxon>Acetobacterales</taxon>
        <taxon>Roseomonadaceae</taxon>
        <taxon>Roseomonas</taxon>
    </lineage>
</organism>
<evidence type="ECO:0000256" key="1">
    <source>
        <dbReference type="ARBA" id="ARBA00002290"/>
    </source>
</evidence>
<dbReference type="NCBIfam" id="NF001413">
    <property type="entry name" value="PRK00290.1"/>
    <property type="match status" value="1"/>
</dbReference>
<evidence type="ECO:0000313" key="14">
    <source>
        <dbReference type="Proteomes" id="UP000322110"/>
    </source>
</evidence>
<dbReference type="SUPFAM" id="SSF100934">
    <property type="entry name" value="Heat shock protein 70kD (HSP70), C-terminal subdomain"/>
    <property type="match status" value="1"/>
</dbReference>
<dbReference type="Gene3D" id="3.90.640.10">
    <property type="entry name" value="Actin, Chain A, domain 4"/>
    <property type="match status" value="1"/>
</dbReference>
<dbReference type="OrthoDB" id="9766019at2"/>
<dbReference type="FunFam" id="3.90.640.10:FF:000003">
    <property type="entry name" value="Molecular chaperone DnaK"/>
    <property type="match status" value="1"/>
</dbReference>
<evidence type="ECO:0000256" key="10">
    <source>
        <dbReference type="RuleBase" id="RU003322"/>
    </source>
</evidence>
<dbReference type="PRINTS" id="PR00301">
    <property type="entry name" value="HEATSHOCK70"/>
</dbReference>
<dbReference type="FunFam" id="2.60.34.10:FF:000014">
    <property type="entry name" value="Chaperone protein DnaK HSP70"/>
    <property type="match status" value="1"/>
</dbReference>
<evidence type="ECO:0000256" key="6">
    <source>
        <dbReference type="ARBA" id="ARBA00022840"/>
    </source>
</evidence>
<proteinExistence type="evidence at transcript level"/>
<comment type="induction">
    <text evidence="9">By stress conditions e.g. heat shock.</text>
</comment>
<dbReference type="RefSeq" id="WP_149811549.1">
    <property type="nucleotide sequence ID" value="NZ_VUKA01000002.1"/>
</dbReference>
<name>A0A5B2TIF2_9PROT</name>
<evidence type="ECO:0000256" key="9">
    <source>
        <dbReference type="HAMAP-Rule" id="MF_00332"/>
    </source>
</evidence>
<feature type="coiled-coil region" evidence="11">
    <location>
        <begin position="247"/>
        <end position="274"/>
    </location>
</feature>
<dbReference type="FunFam" id="1.20.1270.10:FF:000001">
    <property type="entry name" value="Molecular chaperone DnaK"/>
    <property type="match status" value="1"/>
</dbReference>
<dbReference type="Gene3D" id="2.60.34.10">
    <property type="entry name" value="Substrate Binding Domain Of DNAk, Chain A, domain 1"/>
    <property type="match status" value="1"/>
</dbReference>
<dbReference type="GO" id="GO:0051082">
    <property type="term" value="F:unfolded protein binding"/>
    <property type="evidence" value="ECO:0007669"/>
    <property type="project" value="InterPro"/>
</dbReference>
<dbReference type="PROSITE" id="PS00329">
    <property type="entry name" value="HSP70_2"/>
    <property type="match status" value="1"/>
</dbReference>
<keyword evidence="6 9" id="KW-0067">ATP-binding</keyword>
<feature type="region of interest" description="Disordered" evidence="12">
    <location>
        <begin position="604"/>
        <end position="642"/>
    </location>
</feature>
<dbReference type="InterPro" id="IPR029047">
    <property type="entry name" value="HSP70_peptide-bd_sf"/>
</dbReference>
<dbReference type="InterPro" id="IPR018181">
    <property type="entry name" value="Heat_shock_70_CS"/>
</dbReference>
<feature type="modified residue" description="Phosphothreonine; by autocatalysis" evidence="9">
    <location>
        <position position="198"/>
    </location>
</feature>
<dbReference type="FunFam" id="3.30.420.40:FF:000020">
    <property type="entry name" value="Chaperone protein HscA homolog"/>
    <property type="match status" value="1"/>
</dbReference>
<accession>A0A5B2TIF2</accession>
<dbReference type="SUPFAM" id="SSF53067">
    <property type="entry name" value="Actin-like ATPase domain"/>
    <property type="match status" value="2"/>
</dbReference>
<dbReference type="PROSITE" id="PS00297">
    <property type="entry name" value="HSP70_1"/>
    <property type="match status" value="1"/>
</dbReference>
<evidence type="ECO:0000313" key="13">
    <source>
        <dbReference type="EMBL" id="KAA2213893.1"/>
    </source>
</evidence>
<gene>
    <name evidence="9 13" type="primary">dnaK</name>
    <name evidence="13" type="ORF">F0Q34_07530</name>
</gene>
<dbReference type="Gene3D" id="1.20.1270.10">
    <property type="match status" value="1"/>
</dbReference>
<dbReference type="PROSITE" id="PS01036">
    <property type="entry name" value="HSP70_3"/>
    <property type="match status" value="1"/>
</dbReference>
<evidence type="ECO:0000256" key="12">
    <source>
        <dbReference type="SAM" id="MobiDB-lite"/>
    </source>
</evidence>
<reference evidence="13 14" key="1">
    <citation type="journal article" date="2015" name="Int. J. Syst. Evol. Microbiol.">
        <title>Roseomonas oryzae sp. nov., isolated from paddy rhizosphere soil.</title>
        <authorList>
            <person name="Ramaprasad E.V."/>
            <person name="Sasikala Ch."/>
            <person name="Ramana Ch.V."/>
        </authorList>
    </citation>
    <scope>NUCLEOTIDE SEQUENCE [LARGE SCALE GENOMIC DNA]</scope>
    <source>
        <strain evidence="13 14">KCTC 42542</strain>
    </source>
</reference>
<dbReference type="PANTHER" id="PTHR19375">
    <property type="entry name" value="HEAT SHOCK PROTEIN 70KDA"/>
    <property type="match status" value="1"/>
</dbReference>
<dbReference type="InterPro" id="IPR013126">
    <property type="entry name" value="Hsp_70_fam"/>
</dbReference>
<comment type="caution">
    <text evidence="13">The sequence shown here is derived from an EMBL/GenBank/DDBJ whole genome shotgun (WGS) entry which is preliminary data.</text>
</comment>
<dbReference type="Pfam" id="PF00012">
    <property type="entry name" value="HSP70"/>
    <property type="match status" value="1"/>
</dbReference>
<dbReference type="GO" id="GO:0140662">
    <property type="term" value="F:ATP-dependent protein folding chaperone"/>
    <property type="evidence" value="ECO:0007669"/>
    <property type="project" value="InterPro"/>
</dbReference>
<comment type="similarity">
    <text evidence="2 9 10">Belongs to the heat shock protein 70 family.</text>
</comment>
<dbReference type="InterPro" id="IPR012725">
    <property type="entry name" value="Chaperone_DnaK"/>
</dbReference>
<keyword evidence="4 9" id="KW-0597">Phosphoprotein</keyword>
<evidence type="ECO:0000256" key="5">
    <source>
        <dbReference type="ARBA" id="ARBA00022741"/>
    </source>
</evidence>
<comment type="function">
    <text evidence="1 9">Acts as a chaperone.</text>
</comment>
<keyword evidence="11" id="KW-0175">Coiled coil</keyword>
<evidence type="ECO:0000256" key="4">
    <source>
        <dbReference type="ARBA" id="ARBA00022553"/>
    </source>
</evidence>
<evidence type="ECO:0000256" key="2">
    <source>
        <dbReference type="ARBA" id="ARBA00007381"/>
    </source>
</evidence>
<dbReference type="EMBL" id="VUKA01000002">
    <property type="protein sequence ID" value="KAA2213893.1"/>
    <property type="molecule type" value="Genomic_DNA"/>
</dbReference>
<dbReference type="FunFam" id="3.30.420.40:FF:000004">
    <property type="entry name" value="Molecular chaperone DnaK"/>
    <property type="match status" value="1"/>
</dbReference>
<dbReference type="InterPro" id="IPR043129">
    <property type="entry name" value="ATPase_NBD"/>
</dbReference>
<evidence type="ECO:0000256" key="11">
    <source>
        <dbReference type="SAM" id="Coils"/>
    </source>
</evidence>
<feature type="compositionally biased region" description="Low complexity" evidence="12">
    <location>
        <begin position="604"/>
        <end position="623"/>
    </location>
</feature>
<dbReference type="GO" id="GO:0005524">
    <property type="term" value="F:ATP binding"/>
    <property type="evidence" value="ECO:0007669"/>
    <property type="project" value="UniProtKB-UniRule"/>
</dbReference>
<dbReference type="InterPro" id="IPR029048">
    <property type="entry name" value="HSP70_C_sf"/>
</dbReference>
<keyword evidence="14" id="KW-1185">Reference proteome</keyword>
<dbReference type="NCBIfam" id="NF003520">
    <property type="entry name" value="PRK05183.1"/>
    <property type="match status" value="1"/>
</dbReference>
<protein>
    <recommendedName>
        <fullName evidence="3 9">Chaperone protein DnaK</fullName>
    </recommendedName>
    <alternativeName>
        <fullName evidence="9">HSP70</fullName>
    </alternativeName>
    <alternativeName>
        <fullName evidence="9">Heat shock 70 kDa protein</fullName>
    </alternativeName>
    <alternativeName>
        <fullName evidence="9">Heat shock protein 70</fullName>
    </alternativeName>
</protein>
<keyword evidence="7 9" id="KW-0346">Stress response</keyword>
<evidence type="ECO:0000256" key="8">
    <source>
        <dbReference type="ARBA" id="ARBA00023186"/>
    </source>
</evidence>
<evidence type="ECO:0000256" key="3">
    <source>
        <dbReference type="ARBA" id="ARBA00014415"/>
    </source>
</evidence>
<feature type="coiled-coil region" evidence="11">
    <location>
        <begin position="511"/>
        <end position="540"/>
    </location>
</feature>
<dbReference type="Proteomes" id="UP000322110">
    <property type="component" value="Unassembled WGS sequence"/>
</dbReference>
<dbReference type="GO" id="GO:0005737">
    <property type="term" value="C:cytoplasm"/>
    <property type="evidence" value="ECO:0007669"/>
    <property type="project" value="UniProtKB-ARBA"/>
</dbReference>
<sequence length="642" mass="68307">MSKVIGIDLGTTNSCVAIMEGGEVKVLENAEGARTTPSMVAFAKNGERLVGQAAKRQAVTNPTDTLYAVKRLIGRRFDDAMVKKEAGLAPFKIIRADNGDAWVEAGGQKQAPQQISANVLNKMKETAEAYLGEKVTQAVITVPAYFNDSQRQATKEAGAIAGLEVLRIINEPTAAALAYGMDKKATGTIAVYDLGGGTFDVSILEIGDGVFEVKSTNGDTFLGGEDFDQRVIDYLADEFKKENGIDLRSDKLALQRLKEAAEKAKIELSSAKQTEINLPFITADASGPKHLVLQLSRAKLESLVDDLVQRTLEPCKLALKDAGLSAGEIDEVILVGGMTRMPKVIEAVKTFFGKDPARNVNPDEVVAIGAAIQGGVLKGEVKDVLLLDVTPLSLGIETLGGVFTRLIDRNTTIPTKKSQTFSTADDNQTAVTIKVFQGEREMAADNKLLGNFDLQGIPPAPRGVPQIEVTFDIDANGIVSVQAKDKATGKETQIKIQAKSGLSDADIERMVKDAEAHAEEDKKRREAVEARNQLEALIHTTEKSLKENAEKIPEAEKGEAEAAIAAAREVQNGTDADAIRSATERLSAAAMKVGEAIYKAAPQDGAADAAGTAQGAASQGPAGEKVVDAEFEDVDPGKKKPE</sequence>
<keyword evidence="8 9" id="KW-0143">Chaperone</keyword>
<keyword evidence="5 9" id="KW-0547">Nucleotide-binding</keyword>
<dbReference type="NCBIfam" id="TIGR02350">
    <property type="entry name" value="prok_dnaK"/>
    <property type="match status" value="1"/>
</dbReference>
<dbReference type="AlphaFoldDB" id="A0A5B2TIF2"/>
<dbReference type="CDD" id="cd11733">
    <property type="entry name" value="ASKHA_NBD_HSP70_HSPA9"/>
    <property type="match status" value="1"/>
</dbReference>
<dbReference type="SUPFAM" id="SSF100920">
    <property type="entry name" value="Heat shock protein 70kD (HSP70), peptide-binding domain"/>
    <property type="match status" value="1"/>
</dbReference>